<evidence type="ECO:0000313" key="1">
    <source>
        <dbReference type="EMBL" id="KAB7730873.1"/>
    </source>
</evidence>
<keyword evidence="2" id="KW-1185">Reference proteome</keyword>
<evidence type="ECO:0000313" key="2">
    <source>
        <dbReference type="Proteomes" id="UP000488299"/>
    </source>
</evidence>
<comment type="caution">
    <text evidence="1">The sequence shown here is derived from an EMBL/GenBank/DDBJ whole genome shotgun (WGS) entry which is preliminary data.</text>
</comment>
<sequence length="338" mass="39232">MKYLVRYTFLFLAIALWAGGCSREVMKWYYQTNLVADDYRYGDLYRLANLSQFKDPLVACREASTPVLSSDTARTHLYLIGDSFAEPQRISKADFPVSYYQYVHWDTRHTAQLDTTKYNVLLLETVERHFREHFSRPVAELTLVPDTTQRTTPTPEPLTRQLFALIQSKGIEERLETVLFSQDFFLWFKELKAAMNLGWFDRTTPKVGISHDRQHLFVDLDTDTTKRLNSSFVALPDSELNALVDSVNATAARFRQQGFDAVYLSVIPNKASILEPERGAYNRLIERVQQHPRLQVPIVDIYSVYARQPKQVYALGDSHWNCYGRSLWLKAVNERLAR</sequence>
<accession>A0A7J5TZR3</accession>
<organism evidence="1 2">
    <name type="scientific">Rudanella paleaurantiibacter</name>
    <dbReference type="NCBI Taxonomy" id="2614655"/>
    <lineage>
        <taxon>Bacteria</taxon>
        <taxon>Pseudomonadati</taxon>
        <taxon>Bacteroidota</taxon>
        <taxon>Cytophagia</taxon>
        <taxon>Cytophagales</taxon>
        <taxon>Cytophagaceae</taxon>
        <taxon>Rudanella</taxon>
    </lineage>
</organism>
<reference evidence="1 2" key="1">
    <citation type="submission" date="2019-10" db="EMBL/GenBank/DDBJ databases">
        <title>Rudanella paleaurantiibacter sp. nov., isolated from sludge.</title>
        <authorList>
            <person name="Xu S.Q."/>
        </authorList>
    </citation>
    <scope>NUCLEOTIDE SEQUENCE [LARGE SCALE GENOMIC DNA]</scope>
    <source>
        <strain evidence="1 2">HX-22-17</strain>
    </source>
</reference>
<name>A0A7J5TZR3_9BACT</name>
<dbReference type="Proteomes" id="UP000488299">
    <property type="component" value="Unassembled WGS sequence"/>
</dbReference>
<proteinExistence type="predicted"/>
<dbReference type="SUPFAM" id="SSF52266">
    <property type="entry name" value="SGNH hydrolase"/>
    <property type="match status" value="1"/>
</dbReference>
<gene>
    <name evidence="1" type="ORF">F5984_12075</name>
</gene>
<dbReference type="AlphaFoldDB" id="A0A7J5TZR3"/>
<evidence type="ECO:0008006" key="3">
    <source>
        <dbReference type="Google" id="ProtNLM"/>
    </source>
</evidence>
<dbReference type="EMBL" id="WELI01000004">
    <property type="protein sequence ID" value="KAB7730873.1"/>
    <property type="molecule type" value="Genomic_DNA"/>
</dbReference>
<dbReference type="PROSITE" id="PS51257">
    <property type="entry name" value="PROKAR_LIPOPROTEIN"/>
    <property type="match status" value="1"/>
</dbReference>
<protein>
    <recommendedName>
        <fullName evidence="3">AlgX/AlgJ SGNH hydrolase-like domain-containing protein</fullName>
    </recommendedName>
</protein>
<dbReference type="RefSeq" id="WP_152124532.1">
    <property type="nucleotide sequence ID" value="NZ_WELI01000004.1"/>
</dbReference>